<protein>
    <recommendedName>
        <fullName evidence="2">Ras-associating domain-containing protein</fullName>
    </recommendedName>
</protein>
<feature type="domain" description="Ras-associating" evidence="2">
    <location>
        <begin position="1"/>
        <end position="66"/>
    </location>
</feature>
<evidence type="ECO:0000313" key="4">
    <source>
        <dbReference type="Proteomes" id="UP000007875"/>
    </source>
</evidence>
<organism evidence="3 4">
    <name type="scientific">Ciona savignyi</name>
    <name type="common">Pacific transparent sea squirt</name>
    <dbReference type="NCBI Taxonomy" id="51511"/>
    <lineage>
        <taxon>Eukaryota</taxon>
        <taxon>Metazoa</taxon>
        <taxon>Chordata</taxon>
        <taxon>Tunicata</taxon>
        <taxon>Ascidiacea</taxon>
        <taxon>Phlebobranchia</taxon>
        <taxon>Cionidae</taxon>
        <taxon>Ciona</taxon>
    </lineage>
</organism>
<sequence>MTARNLCQMITRKFNIPQPEDYCLHVIVNDEAHPLEEKECPQLVKMDLLTQFPPTAFYFSFQRKTSVTNVEQGKTDLMQQDEQATVQNEDIDLDTFTGVEVIPRSQEELLQPNISEDPLQDEPFQSNPSEDPSENNPSQSSPLKDPPQDIQPPINPLTNPPQDDSFQSYPSEDLSQDNPSLSSPLNDPLQDIQP</sequence>
<feature type="compositionally biased region" description="Polar residues" evidence="1">
    <location>
        <begin position="176"/>
        <end position="185"/>
    </location>
</feature>
<keyword evidence="4" id="KW-1185">Reference proteome</keyword>
<proteinExistence type="predicted"/>
<feature type="compositionally biased region" description="Polar residues" evidence="1">
    <location>
        <begin position="123"/>
        <end position="141"/>
    </location>
</feature>
<dbReference type="InterPro" id="IPR000159">
    <property type="entry name" value="RA_dom"/>
</dbReference>
<dbReference type="GO" id="GO:0007165">
    <property type="term" value="P:signal transduction"/>
    <property type="evidence" value="ECO:0007669"/>
    <property type="project" value="InterPro"/>
</dbReference>
<reference evidence="3" key="2">
    <citation type="submission" date="2025-08" db="UniProtKB">
        <authorList>
            <consortium name="Ensembl"/>
        </authorList>
    </citation>
    <scope>IDENTIFICATION</scope>
</reference>
<name>H2Z298_CIOSA</name>
<dbReference type="Proteomes" id="UP000007875">
    <property type="component" value="Unassembled WGS sequence"/>
</dbReference>
<dbReference type="PROSITE" id="PS50200">
    <property type="entry name" value="RA"/>
    <property type="match status" value="1"/>
</dbReference>
<evidence type="ECO:0000256" key="1">
    <source>
        <dbReference type="SAM" id="MobiDB-lite"/>
    </source>
</evidence>
<dbReference type="HOGENOM" id="CLU_1405411_0_0_1"/>
<dbReference type="AlphaFoldDB" id="H2Z298"/>
<feature type="region of interest" description="Disordered" evidence="1">
    <location>
        <begin position="111"/>
        <end position="194"/>
    </location>
</feature>
<dbReference type="InParanoid" id="H2Z298"/>
<dbReference type="Pfam" id="PF00788">
    <property type="entry name" value="RA"/>
    <property type="match status" value="1"/>
</dbReference>
<accession>H2Z298</accession>
<evidence type="ECO:0000259" key="2">
    <source>
        <dbReference type="PROSITE" id="PS50200"/>
    </source>
</evidence>
<reference evidence="3" key="3">
    <citation type="submission" date="2025-09" db="UniProtKB">
        <authorList>
            <consortium name="Ensembl"/>
        </authorList>
    </citation>
    <scope>IDENTIFICATION</scope>
</reference>
<evidence type="ECO:0000313" key="3">
    <source>
        <dbReference type="Ensembl" id="ENSCSAVP00000011710.1"/>
    </source>
</evidence>
<feature type="compositionally biased region" description="Polar residues" evidence="1">
    <location>
        <begin position="160"/>
        <end position="170"/>
    </location>
</feature>
<dbReference type="Ensembl" id="ENSCSAVT00000011846.1">
    <property type="protein sequence ID" value="ENSCSAVP00000011710.1"/>
    <property type="gene ID" value="ENSCSAVG00000006864.1"/>
</dbReference>
<reference evidence="4" key="1">
    <citation type="submission" date="2003-08" db="EMBL/GenBank/DDBJ databases">
        <authorList>
            <person name="Birren B."/>
            <person name="Nusbaum C."/>
            <person name="Abebe A."/>
            <person name="Abouelleil A."/>
            <person name="Adekoya E."/>
            <person name="Ait-zahra M."/>
            <person name="Allen N."/>
            <person name="Allen T."/>
            <person name="An P."/>
            <person name="Anderson M."/>
            <person name="Anderson S."/>
            <person name="Arachchi H."/>
            <person name="Armbruster J."/>
            <person name="Bachantsang P."/>
            <person name="Baldwin J."/>
            <person name="Barry A."/>
            <person name="Bayul T."/>
            <person name="Blitshsteyn B."/>
            <person name="Bloom T."/>
            <person name="Blye J."/>
            <person name="Boguslavskiy L."/>
            <person name="Borowsky M."/>
            <person name="Boukhgalter B."/>
            <person name="Brunache A."/>
            <person name="Butler J."/>
            <person name="Calixte N."/>
            <person name="Calvo S."/>
            <person name="Camarata J."/>
            <person name="Campo K."/>
            <person name="Chang J."/>
            <person name="Cheshatsang Y."/>
            <person name="Citroen M."/>
            <person name="Collymore A."/>
            <person name="Considine T."/>
            <person name="Cook A."/>
            <person name="Cooke P."/>
            <person name="Corum B."/>
            <person name="Cuomo C."/>
            <person name="David R."/>
            <person name="Dawoe T."/>
            <person name="Degray S."/>
            <person name="Dodge S."/>
            <person name="Dooley K."/>
            <person name="Dorje P."/>
            <person name="Dorjee K."/>
            <person name="Dorris L."/>
            <person name="Duffey N."/>
            <person name="Dupes A."/>
            <person name="Elkins T."/>
            <person name="Engels R."/>
            <person name="Erickson J."/>
            <person name="Farina A."/>
            <person name="Faro S."/>
            <person name="Ferreira P."/>
            <person name="Fischer H."/>
            <person name="Fitzgerald M."/>
            <person name="Foley K."/>
            <person name="Gage D."/>
            <person name="Galagan J."/>
            <person name="Gearin G."/>
            <person name="Gnerre S."/>
            <person name="Gnirke A."/>
            <person name="Goyette A."/>
            <person name="Graham J."/>
            <person name="Grandbois E."/>
            <person name="Gyaltsen K."/>
            <person name="Hafez N."/>
            <person name="Hagopian D."/>
            <person name="Hagos B."/>
            <person name="Hall J."/>
            <person name="Hatcher B."/>
            <person name="Heller A."/>
            <person name="Higgins H."/>
            <person name="Honan T."/>
            <person name="Horn A."/>
            <person name="Houde N."/>
            <person name="Hughes L."/>
            <person name="Hulme W."/>
            <person name="Husby E."/>
            <person name="Iliev I."/>
            <person name="Jaffe D."/>
            <person name="Jones C."/>
            <person name="Kamal M."/>
            <person name="Kamat A."/>
            <person name="Kamvysselis M."/>
            <person name="Karlsson E."/>
            <person name="Kells C."/>
            <person name="Kieu A."/>
            <person name="Kisner P."/>
            <person name="Kodira C."/>
            <person name="Kulbokas E."/>
            <person name="Labutti K."/>
            <person name="Lama D."/>
            <person name="Landers T."/>
            <person name="Leger J."/>
            <person name="Levine S."/>
            <person name="Lewis D."/>
            <person name="Lewis T."/>
            <person name="Lindblad-toh K."/>
            <person name="Liu X."/>
            <person name="Lokyitsang T."/>
            <person name="Lokyitsang Y."/>
            <person name="Lucien O."/>
            <person name="Lui A."/>
            <person name="Ma L.J."/>
            <person name="Mabbitt R."/>
            <person name="Macdonald J."/>
            <person name="Maclean C."/>
            <person name="Major J."/>
            <person name="Manning J."/>
            <person name="Marabella R."/>
            <person name="Maru K."/>
            <person name="Matthews C."/>
            <person name="Mauceli E."/>
            <person name="Mccarthy M."/>
            <person name="Mcdonough S."/>
            <person name="Mcghee T."/>
            <person name="Meldrim J."/>
            <person name="Meneus L."/>
            <person name="Mesirov J."/>
            <person name="Mihalev A."/>
            <person name="Mihova T."/>
            <person name="Mikkelsen T."/>
            <person name="Mlenga V."/>
            <person name="Moru K."/>
            <person name="Mozes J."/>
            <person name="Mulrain L."/>
            <person name="Munson G."/>
            <person name="Naylor J."/>
            <person name="Newes C."/>
            <person name="Nguyen C."/>
            <person name="Nguyen N."/>
            <person name="Nguyen T."/>
            <person name="Nicol R."/>
            <person name="Nielsen C."/>
            <person name="Nizzari M."/>
            <person name="Norbu C."/>
            <person name="Norbu N."/>
            <person name="O'donnell P."/>
            <person name="Okoawo O."/>
            <person name="O'leary S."/>
            <person name="Omotosho B."/>
            <person name="O'neill K."/>
            <person name="Osman S."/>
            <person name="Parker S."/>
            <person name="Perrin D."/>
            <person name="Phunkhang P."/>
            <person name="Piqani B."/>
            <person name="Purcell S."/>
            <person name="Rachupka T."/>
            <person name="Ramasamy U."/>
            <person name="Rameau R."/>
            <person name="Ray V."/>
            <person name="Raymond C."/>
            <person name="Retta R."/>
            <person name="Richardson S."/>
            <person name="Rise C."/>
            <person name="Rodriguez J."/>
            <person name="Rogers J."/>
            <person name="Rogov P."/>
            <person name="Rutman M."/>
            <person name="Schupbach R."/>
            <person name="Seaman C."/>
            <person name="Settipalli S."/>
            <person name="Sharpe T."/>
            <person name="Sheridan J."/>
            <person name="Sherpa N."/>
            <person name="Shi J."/>
            <person name="Smirnov S."/>
            <person name="Smith C."/>
            <person name="Sougnez C."/>
            <person name="Spencer B."/>
            <person name="Stalker J."/>
            <person name="Stange-thomann N."/>
            <person name="Stavropoulos S."/>
            <person name="Stetson K."/>
            <person name="Stone C."/>
            <person name="Stone S."/>
            <person name="Stubbs M."/>
            <person name="Talamas J."/>
            <person name="Tchuinga P."/>
            <person name="Tenzing P."/>
            <person name="Tesfaye S."/>
            <person name="Theodore J."/>
            <person name="Thoulutsang Y."/>
            <person name="Topham K."/>
            <person name="Towey S."/>
            <person name="Tsamla T."/>
            <person name="Tsomo N."/>
            <person name="Vallee D."/>
            <person name="Vassiliev H."/>
            <person name="Venkataraman V."/>
            <person name="Vinson J."/>
            <person name="Vo A."/>
            <person name="Wade C."/>
            <person name="Wang S."/>
            <person name="Wangchuk T."/>
            <person name="Wangdi T."/>
            <person name="Whittaker C."/>
            <person name="Wilkinson J."/>
            <person name="Wu Y."/>
            <person name="Wyman D."/>
            <person name="Yadav S."/>
            <person name="Yang S."/>
            <person name="Yang X."/>
            <person name="Yeager S."/>
            <person name="Yee E."/>
            <person name="Young G."/>
            <person name="Zainoun J."/>
            <person name="Zembeck L."/>
            <person name="Zimmer A."/>
            <person name="Zody M."/>
            <person name="Lander E."/>
        </authorList>
    </citation>
    <scope>NUCLEOTIDE SEQUENCE [LARGE SCALE GENOMIC DNA]</scope>
</reference>
<feature type="compositionally biased region" description="Pro residues" evidence="1">
    <location>
        <begin position="149"/>
        <end position="159"/>
    </location>
</feature>